<keyword evidence="2" id="KW-0813">Transport</keyword>
<reference evidence="10 11" key="1">
    <citation type="submission" date="2024-04" db="EMBL/GenBank/DDBJ databases">
        <title>Symmetric and asymmetric DNA N6-adenine methylation regulates different biological responses in Mucorales.</title>
        <authorList>
            <consortium name="Lawrence Berkeley National Laboratory"/>
            <person name="Lax C."/>
            <person name="Mondo S.J."/>
            <person name="Osorio-Concepcion M."/>
            <person name="Muszewska A."/>
            <person name="Corrochano-Luque M."/>
            <person name="Gutierrez G."/>
            <person name="Riley R."/>
            <person name="Lipzen A."/>
            <person name="Guo J."/>
            <person name="Hundley H."/>
            <person name="Amirebrahimi M."/>
            <person name="Ng V."/>
            <person name="Lorenzo-Gutierrez D."/>
            <person name="Binder U."/>
            <person name="Yang J."/>
            <person name="Song Y."/>
            <person name="Canovas D."/>
            <person name="Navarro E."/>
            <person name="Freitag M."/>
            <person name="Gabaldon T."/>
            <person name="Grigoriev I.V."/>
            <person name="Corrochano L.M."/>
            <person name="Nicolas F.E."/>
            <person name="Garre V."/>
        </authorList>
    </citation>
    <scope>NUCLEOTIDE SEQUENCE [LARGE SCALE GENOMIC DNA]</scope>
    <source>
        <strain evidence="10 11">L51</strain>
    </source>
</reference>
<dbReference type="Pfam" id="PF06472">
    <property type="entry name" value="ABC_membrane_2"/>
    <property type="match status" value="1"/>
</dbReference>
<evidence type="ECO:0000256" key="3">
    <source>
        <dbReference type="ARBA" id="ARBA00022692"/>
    </source>
</evidence>
<dbReference type="SUPFAM" id="SSF52540">
    <property type="entry name" value="P-loop containing nucleoside triphosphate hydrolases"/>
    <property type="match status" value="1"/>
</dbReference>
<proteinExistence type="inferred from homology"/>
<evidence type="ECO:0000256" key="5">
    <source>
        <dbReference type="ARBA" id="ARBA00023136"/>
    </source>
</evidence>
<dbReference type="PANTHER" id="PTHR11384">
    <property type="entry name" value="ATP-BINDING CASSETTE, SUB-FAMILY D MEMBER"/>
    <property type="match status" value="1"/>
</dbReference>
<evidence type="ECO:0000313" key="11">
    <source>
        <dbReference type="Proteomes" id="UP001448207"/>
    </source>
</evidence>
<keyword evidence="3 7" id="KW-0812">Transmembrane</keyword>
<dbReference type="InterPro" id="IPR003439">
    <property type="entry name" value="ABC_transporter-like_ATP-bd"/>
</dbReference>
<dbReference type="Pfam" id="PF00005">
    <property type="entry name" value="ABC_tran"/>
    <property type="match status" value="1"/>
</dbReference>
<dbReference type="InterPro" id="IPR027417">
    <property type="entry name" value="P-loop_NTPase"/>
</dbReference>
<evidence type="ECO:0000256" key="7">
    <source>
        <dbReference type="SAM" id="Phobius"/>
    </source>
</evidence>
<feature type="domain" description="ABC transporter" evidence="8">
    <location>
        <begin position="189"/>
        <end position="231"/>
    </location>
</feature>
<evidence type="ECO:0000256" key="2">
    <source>
        <dbReference type="ARBA" id="ARBA00022448"/>
    </source>
</evidence>
<dbReference type="GO" id="GO:0016787">
    <property type="term" value="F:hydrolase activity"/>
    <property type="evidence" value="ECO:0007669"/>
    <property type="project" value="UniProtKB-KW"/>
</dbReference>
<evidence type="ECO:0000259" key="8">
    <source>
        <dbReference type="Pfam" id="PF00005"/>
    </source>
</evidence>
<organism evidence="10 11">
    <name type="scientific">Phycomyces blakesleeanus</name>
    <dbReference type="NCBI Taxonomy" id="4837"/>
    <lineage>
        <taxon>Eukaryota</taxon>
        <taxon>Fungi</taxon>
        <taxon>Fungi incertae sedis</taxon>
        <taxon>Mucoromycota</taxon>
        <taxon>Mucoromycotina</taxon>
        <taxon>Mucoromycetes</taxon>
        <taxon>Mucorales</taxon>
        <taxon>Phycomycetaceae</taxon>
        <taxon>Phycomyces</taxon>
    </lineage>
</organism>
<feature type="coiled-coil region" evidence="6">
    <location>
        <begin position="131"/>
        <end position="158"/>
    </location>
</feature>
<keyword evidence="5 7" id="KW-0472">Membrane</keyword>
<dbReference type="EMBL" id="JBCLYO010000124">
    <property type="protein sequence ID" value="KAL0073150.1"/>
    <property type="molecule type" value="Genomic_DNA"/>
</dbReference>
<comment type="similarity">
    <text evidence="1">Belongs to the ABC transporter superfamily. ABCD family. Peroxisomal fatty acyl CoA transporter (TC 3.A.1.203) subfamily.</text>
</comment>
<feature type="transmembrane region" description="Helical" evidence="7">
    <location>
        <begin position="71"/>
        <end position="92"/>
    </location>
</feature>
<evidence type="ECO:0000256" key="6">
    <source>
        <dbReference type="SAM" id="Coils"/>
    </source>
</evidence>
<dbReference type="Gene3D" id="3.40.50.300">
    <property type="entry name" value="P-loop containing nucleotide triphosphate hydrolases"/>
    <property type="match status" value="1"/>
</dbReference>
<dbReference type="InterPro" id="IPR050835">
    <property type="entry name" value="ABC_transporter_sub-D"/>
</dbReference>
<keyword evidence="6" id="KW-0175">Coiled coil</keyword>
<feature type="domain" description="ABC transmembrane type-1" evidence="9">
    <location>
        <begin position="1"/>
        <end position="64"/>
    </location>
</feature>
<keyword evidence="11" id="KW-1185">Reference proteome</keyword>
<evidence type="ECO:0000256" key="1">
    <source>
        <dbReference type="ARBA" id="ARBA00008575"/>
    </source>
</evidence>
<sequence>MIYVYFILGTIISRRLIKPIVNSVFYKELHEGNFRFLHVRLRQYVESIAFSSGEIEENARAHNSLIANSSFAYIGSILSYMIVAIPIFTGVFDDKDPGELSSIISKNSFVSMYLIYQFTVIIEQSGKLSDLAGYTARVVELLEAMDNVDNEIENIEIDYPYREDDQSETIEFENVSLLSPRSKVVVLGFNLKINKGDHIVLTGPNGCGKTSILRALAGLWPCTKGRVHVPKMKHGKDIIFLPQVPYLVHGSLRDQISYPSIASTIYSKQN</sequence>
<gene>
    <name evidence="10" type="ORF">J3Q64DRAFT_1811922</name>
</gene>
<dbReference type="Proteomes" id="UP001448207">
    <property type="component" value="Unassembled WGS sequence"/>
</dbReference>
<evidence type="ECO:0000259" key="9">
    <source>
        <dbReference type="Pfam" id="PF06472"/>
    </source>
</evidence>
<evidence type="ECO:0000313" key="10">
    <source>
        <dbReference type="EMBL" id="KAL0073150.1"/>
    </source>
</evidence>
<evidence type="ECO:0000256" key="4">
    <source>
        <dbReference type="ARBA" id="ARBA00022989"/>
    </source>
</evidence>
<accession>A0ABR3AG35</accession>
<dbReference type="InterPro" id="IPR011527">
    <property type="entry name" value="ABC1_TM_dom"/>
</dbReference>
<keyword evidence="4 7" id="KW-1133">Transmembrane helix</keyword>
<keyword evidence="10" id="KW-0378">Hydrolase</keyword>
<comment type="caution">
    <text evidence="10">The sequence shown here is derived from an EMBL/GenBank/DDBJ whole genome shotgun (WGS) entry which is preliminary data.</text>
</comment>
<protein>
    <submittedName>
        <fullName evidence="10">P-loop containing nucleoside triphosphate hydrolase protein</fullName>
    </submittedName>
</protein>
<name>A0ABR3AG35_PHYBL</name>
<dbReference type="PANTHER" id="PTHR11384:SF59">
    <property type="entry name" value="LYSOSOMAL COBALAMIN TRANSPORTER ABCD4"/>
    <property type="match status" value="1"/>
</dbReference>